<evidence type="ECO:0000256" key="3">
    <source>
        <dbReference type="RuleBase" id="RU362132"/>
    </source>
</evidence>
<gene>
    <name evidence="7" type="ORF">ACFSR0_10905</name>
</gene>
<dbReference type="InterPro" id="IPR011766">
    <property type="entry name" value="TPP_enzyme_TPP-bd"/>
</dbReference>
<evidence type="ECO:0000256" key="2">
    <source>
        <dbReference type="ARBA" id="ARBA00023052"/>
    </source>
</evidence>
<dbReference type="PANTHER" id="PTHR42981">
    <property type="entry name" value="PYRUVATE DEHYDROGENASE [UBIQUINONE]"/>
    <property type="match status" value="1"/>
</dbReference>
<dbReference type="CDD" id="cd02014">
    <property type="entry name" value="TPP_POX"/>
    <property type="match status" value="1"/>
</dbReference>
<evidence type="ECO:0000256" key="1">
    <source>
        <dbReference type="ARBA" id="ARBA00007812"/>
    </source>
</evidence>
<dbReference type="InterPro" id="IPR047211">
    <property type="entry name" value="POXB-like"/>
</dbReference>
<feature type="domain" description="Thiamine pyrophosphate enzyme N-terminal TPP-binding" evidence="6">
    <location>
        <begin position="5"/>
        <end position="121"/>
    </location>
</feature>
<dbReference type="RefSeq" id="WP_379982665.1">
    <property type="nucleotide sequence ID" value="NZ_JBHUMO010000065.1"/>
</dbReference>
<dbReference type="InterPro" id="IPR012000">
    <property type="entry name" value="Thiamin_PyroP_enz_cen_dom"/>
</dbReference>
<dbReference type="InterPro" id="IPR047212">
    <property type="entry name" value="TPP_POXB-like"/>
</dbReference>
<protein>
    <submittedName>
        <fullName evidence="7">Pyruvate oxidase</fullName>
        <ecNumber evidence="7">1.2.3.3</ecNumber>
    </submittedName>
</protein>
<evidence type="ECO:0000259" key="4">
    <source>
        <dbReference type="Pfam" id="PF00205"/>
    </source>
</evidence>
<evidence type="ECO:0000259" key="5">
    <source>
        <dbReference type="Pfam" id="PF02775"/>
    </source>
</evidence>
<dbReference type="NCBIfam" id="NF006377">
    <property type="entry name" value="PRK08611.1"/>
    <property type="match status" value="1"/>
</dbReference>
<name>A0ABW5TP56_9ENTE</name>
<evidence type="ECO:0000259" key="6">
    <source>
        <dbReference type="Pfam" id="PF02776"/>
    </source>
</evidence>
<organism evidence="7 8">
    <name type="scientific">Enterococcus camelliae</name>
    <dbReference type="NCBI Taxonomy" id="453959"/>
    <lineage>
        <taxon>Bacteria</taxon>
        <taxon>Bacillati</taxon>
        <taxon>Bacillota</taxon>
        <taxon>Bacilli</taxon>
        <taxon>Lactobacillales</taxon>
        <taxon>Enterococcaceae</taxon>
        <taxon>Enterococcus</taxon>
    </lineage>
</organism>
<dbReference type="Pfam" id="PF02776">
    <property type="entry name" value="TPP_enzyme_N"/>
    <property type="match status" value="1"/>
</dbReference>
<sequence length="579" mass="63106">MKKIKASEAMINVLLDWGVKRVYGLPGDSIDTTIDALHRHDEEIDFIQVRHEEVASLAATSEAKLTETVGVCLSIGGPGAIHLLNGLYDAKMDHVPVLALIGQVKSSLINSDYFQEVNTAALLEDVAVYNKEIQSAASLPRIVDEAIRTAMRQKGVAVLTIPDDLPDEDIPDTYRALAGEANLFSAPTIEADKIAEVTRLLKESKKPIVLSGVGAKGTGEALTTFIETNHIPLVQTMPSKGTVADNHPNSLGNVGKLGTKPAYEAMKEADFLLLLGTNYPYVDYLPDPSTCKAVQVDIVPERFGKRFPIELAIEGRVADFLTAMNAQGAIRTTDTFLQACQQTMGHWNDWMQEQRQNTTGDFVHPSYLFNAIESIAKPNAVFSIDVGTSTSWGARFLRVQPGQDYLISAWLGTMGCALPGAIAAKINEPERQVLAVAGDGAFAMVMQDFVTATKYQLPLIQFVVNNQKLAFIEVEQQSAGQRNYGIDLEDIDFAKVAEACGGVGYTVKTAAELDALLPKLADVSKPTLVNVYVEDDAPLPGKIVMDEAQGYAKFTFETVLKDHKFPTLPPLKDIMRQFF</sequence>
<dbReference type="Pfam" id="PF02775">
    <property type="entry name" value="TPP_enzyme_C"/>
    <property type="match status" value="1"/>
</dbReference>
<comment type="similarity">
    <text evidence="1 3">Belongs to the TPP enzyme family.</text>
</comment>
<proteinExistence type="inferred from homology"/>
<keyword evidence="2 3" id="KW-0786">Thiamine pyrophosphate</keyword>
<dbReference type="Gene3D" id="3.40.50.1220">
    <property type="entry name" value="TPP-binding domain"/>
    <property type="match status" value="1"/>
</dbReference>
<dbReference type="Gene3D" id="3.40.50.970">
    <property type="match status" value="2"/>
</dbReference>
<dbReference type="PANTHER" id="PTHR42981:SF2">
    <property type="entry name" value="PYRUVATE DEHYDROGENASE [UBIQUINONE]"/>
    <property type="match status" value="1"/>
</dbReference>
<dbReference type="EC" id="1.2.3.3" evidence="7"/>
<keyword evidence="7" id="KW-0670">Pyruvate</keyword>
<reference evidence="8" key="1">
    <citation type="journal article" date="2019" name="Int. J. Syst. Evol. Microbiol.">
        <title>The Global Catalogue of Microorganisms (GCM) 10K type strain sequencing project: providing services to taxonomists for standard genome sequencing and annotation.</title>
        <authorList>
            <consortium name="The Broad Institute Genomics Platform"/>
            <consortium name="The Broad Institute Genome Sequencing Center for Infectious Disease"/>
            <person name="Wu L."/>
            <person name="Ma J."/>
        </authorList>
    </citation>
    <scope>NUCLEOTIDE SEQUENCE [LARGE SCALE GENOMIC DNA]</scope>
    <source>
        <strain evidence="8">TISTR 932</strain>
    </source>
</reference>
<dbReference type="InterPro" id="IPR047210">
    <property type="entry name" value="TPP_PYR_POXB-like"/>
</dbReference>
<dbReference type="Proteomes" id="UP001597427">
    <property type="component" value="Unassembled WGS sequence"/>
</dbReference>
<evidence type="ECO:0000313" key="8">
    <source>
        <dbReference type="Proteomes" id="UP001597427"/>
    </source>
</evidence>
<evidence type="ECO:0000313" key="7">
    <source>
        <dbReference type="EMBL" id="MFD2729891.1"/>
    </source>
</evidence>
<accession>A0ABW5TP56</accession>
<dbReference type="EMBL" id="JBHUMO010000065">
    <property type="protein sequence ID" value="MFD2729891.1"/>
    <property type="molecule type" value="Genomic_DNA"/>
</dbReference>
<keyword evidence="7" id="KW-0560">Oxidoreductase</keyword>
<dbReference type="Pfam" id="PF00205">
    <property type="entry name" value="TPP_enzyme_M"/>
    <property type="match status" value="1"/>
</dbReference>
<keyword evidence="8" id="KW-1185">Reference proteome</keyword>
<feature type="domain" description="Thiamine pyrophosphate enzyme central" evidence="4">
    <location>
        <begin position="194"/>
        <end position="323"/>
    </location>
</feature>
<dbReference type="InterPro" id="IPR012001">
    <property type="entry name" value="Thiamin_PyroP_enz_TPP-bd_dom"/>
</dbReference>
<dbReference type="InterPro" id="IPR029035">
    <property type="entry name" value="DHS-like_NAD/FAD-binding_dom"/>
</dbReference>
<comment type="caution">
    <text evidence="7">The sequence shown here is derived from an EMBL/GenBank/DDBJ whole genome shotgun (WGS) entry which is preliminary data.</text>
</comment>
<dbReference type="PROSITE" id="PS00187">
    <property type="entry name" value="TPP_ENZYMES"/>
    <property type="match status" value="1"/>
</dbReference>
<dbReference type="SUPFAM" id="SSF52518">
    <property type="entry name" value="Thiamin diphosphate-binding fold (THDP-binding)"/>
    <property type="match status" value="2"/>
</dbReference>
<dbReference type="GO" id="GO:0047112">
    <property type="term" value="F:pyruvate oxidase activity"/>
    <property type="evidence" value="ECO:0007669"/>
    <property type="project" value="UniProtKB-EC"/>
</dbReference>
<dbReference type="InterPro" id="IPR029061">
    <property type="entry name" value="THDP-binding"/>
</dbReference>
<dbReference type="InterPro" id="IPR000399">
    <property type="entry name" value="TPP-bd_CS"/>
</dbReference>
<dbReference type="SUPFAM" id="SSF52467">
    <property type="entry name" value="DHS-like NAD/FAD-binding domain"/>
    <property type="match status" value="1"/>
</dbReference>
<dbReference type="CDD" id="cd07039">
    <property type="entry name" value="TPP_PYR_POX"/>
    <property type="match status" value="1"/>
</dbReference>
<feature type="domain" description="Thiamine pyrophosphate enzyme TPP-binding" evidence="5">
    <location>
        <begin position="385"/>
        <end position="531"/>
    </location>
</feature>